<feature type="domain" description="Serine/threonine specific protein phosphatases" evidence="2">
    <location>
        <begin position="150"/>
        <end position="155"/>
    </location>
</feature>
<evidence type="ECO:0000313" key="6">
    <source>
        <dbReference type="EMBL" id="CAF3688998.1"/>
    </source>
</evidence>
<dbReference type="Proteomes" id="UP000681722">
    <property type="component" value="Unassembled WGS sequence"/>
</dbReference>
<dbReference type="InterPro" id="IPR029052">
    <property type="entry name" value="Metallo-depent_PP-like"/>
</dbReference>
<dbReference type="InterPro" id="IPR004843">
    <property type="entry name" value="Calcineurin-like_PHP"/>
</dbReference>
<dbReference type="GO" id="GO:0097720">
    <property type="term" value="P:calcineurin-mediated signaling"/>
    <property type="evidence" value="ECO:0007669"/>
    <property type="project" value="InterPro"/>
</dbReference>
<dbReference type="PROSITE" id="PS00125">
    <property type="entry name" value="SER_THR_PHOSPHATASE"/>
    <property type="match status" value="1"/>
</dbReference>
<keyword evidence="7" id="KW-1185">Reference proteome</keyword>
<dbReference type="SMART" id="SM00156">
    <property type="entry name" value="PP2Ac"/>
    <property type="match status" value="1"/>
</dbReference>
<evidence type="ECO:0000259" key="2">
    <source>
        <dbReference type="PROSITE" id="PS00125"/>
    </source>
</evidence>
<dbReference type="EC" id="3.1.3.16" evidence="1"/>
<comment type="caution">
    <text evidence="3">The sequence shown here is derived from an EMBL/GenBank/DDBJ whole genome shotgun (WGS) entry which is preliminary data.</text>
</comment>
<dbReference type="InterPro" id="IPR006186">
    <property type="entry name" value="Ser/Thr-sp_prot-phosphatase"/>
</dbReference>
<dbReference type="AlphaFoldDB" id="A0A813VXM0"/>
<dbReference type="Gene3D" id="3.60.21.10">
    <property type="match status" value="1"/>
</dbReference>
<dbReference type="EMBL" id="CAJOBC010000835">
    <property type="protein sequence ID" value="CAF3630957.1"/>
    <property type="molecule type" value="Genomic_DNA"/>
</dbReference>
<evidence type="ECO:0000313" key="5">
    <source>
        <dbReference type="EMBL" id="CAF3630957.1"/>
    </source>
</evidence>
<keyword evidence="1" id="KW-0378">Hydrolase</keyword>
<accession>A0A813VXM0</accession>
<dbReference type="Proteomes" id="UP000663829">
    <property type="component" value="Unassembled WGS sequence"/>
</dbReference>
<gene>
    <name evidence="3" type="ORF">GPM918_LOCUS5693</name>
    <name evidence="4" type="ORF">OVA965_LOCUS10057</name>
    <name evidence="5" type="ORF">SRO942_LOCUS5691</name>
    <name evidence="6" type="ORF">TMI583_LOCUS10053</name>
</gene>
<dbReference type="Proteomes" id="UP000677228">
    <property type="component" value="Unassembled WGS sequence"/>
</dbReference>
<evidence type="ECO:0000313" key="4">
    <source>
        <dbReference type="EMBL" id="CAF0909729.1"/>
    </source>
</evidence>
<organism evidence="3 7">
    <name type="scientific">Didymodactylos carnosus</name>
    <dbReference type="NCBI Taxonomy" id="1234261"/>
    <lineage>
        <taxon>Eukaryota</taxon>
        <taxon>Metazoa</taxon>
        <taxon>Spiralia</taxon>
        <taxon>Gnathifera</taxon>
        <taxon>Rotifera</taxon>
        <taxon>Eurotatoria</taxon>
        <taxon>Bdelloidea</taxon>
        <taxon>Philodinida</taxon>
        <taxon>Philodinidae</taxon>
        <taxon>Didymodactylos</taxon>
    </lineage>
</organism>
<dbReference type="EMBL" id="CAJNOK010003660">
    <property type="protein sequence ID" value="CAF0909729.1"/>
    <property type="molecule type" value="Genomic_DNA"/>
</dbReference>
<evidence type="ECO:0000313" key="3">
    <source>
        <dbReference type="EMBL" id="CAF0843576.1"/>
    </source>
</evidence>
<dbReference type="Pfam" id="PF00149">
    <property type="entry name" value="Metallophos"/>
    <property type="match status" value="1"/>
</dbReference>
<dbReference type="GO" id="GO:0033192">
    <property type="term" value="F:calmodulin-dependent protein phosphatase activity"/>
    <property type="evidence" value="ECO:0007669"/>
    <property type="project" value="InterPro"/>
</dbReference>
<comment type="similarity">
    <text evidence="1">Belongs to the PPP phosphatase family.</text>
</comment>
<protein>
    <recommendedName>
        <fullName evidence="1">Serine/threonine-protein phosphatase</fullName>
        <ecNumber evidence="1">3.1.3.16</ecNumber>
    </recommendedName>
</protein>
<evidence type="ECO:0000256" key="1">
    <source>
        <dbReference type="RuleBase" id="RU004273"/>
    </source>
</evidence>
<dbReference type="Proteomes" id="UP000682733">
    <property type="component" value="Unassembled WGS sequence"/>
</dbReference>
<dbReference type="PRINTS" id="PR00114">
    <property type="entry name" value="STPHPHTASE"/>
</dbReference>
<comment type="catalytic activity">
    <reaction evidence="1">
        <text>O-phospho-L-threonyl-[protein] + H2O = L-threonyl-[protein] + phosphate</text>
        <dbReference type="Rhea" id="RHEA:47004"/>
        <dbReference type="Rhea" id="RHEA-COMP:11060"/>
        <dbReference type="Rhea" id="RHEA-COMP:11605"/>
        <dbReference type="ChEBI" id="CHEBI:15377"/>
        <dbReference type="ChEBI" id="CHEBI:30013"/>
        <dbReference type="ChEBI" id="CHEBI:43474"/>
        <dbReference type="ChEBI" id="CHEBI:61977"/>
        <dbReference type="EC" id="3.1.3.16"/>
    </reaction>
</comment>
<dbReference type="PANTHER" id="PTHR45673">
    <property type="entry name" value="SERINE/THREONINE-PROTEIN PHOSPHATASE 2B CATALYTIC SUBUNIT 1-RELATED"/>
    <property type="match status" value="1"/>
</dbReference>
<sequence length="474" mass="54823">MWELKYSILIHLMAYPTDRQIAKVPYPKSNRLMEQDLFHSNGNPSISKLTEHLKNEGLLDERCGLRLIELAKGLFSREPNMIAVHRPLTIVADIHGQFYDLLTILAAGGDPANTKYLFLGDYVDRGQFECECIFLLFALKINFPQNINLLRGNHETRQMTKAFQFKIECKKKYSSDIYNACMDTFDTMPVCALVDKRFLCMHGGISPDIRTLKDIERLNRFSETPTSGPLCDLLWCDPAEDFDDVEKPNQPNFAPNNVRGCGYFFSYYACRDFLLNNNLLGIIRGHEVQKNGVRFFRKSSRTNFPVLISLFSAPNYCDTYNNVAAILKFDENKQMQVIHIEARPHPFVLPNYENAFQFGERFILYYVTQLLLNILNMYSPDELADEDGRFDKTGEELLNKKRLIQTMERAYADVKKTNKIALNLRGLTPSYKAYKTLLERDDVKQLIAEAEKGRIKNYDQAIELDQIFERRPGT</sequence>
<dbReference type="EMBL" id="CAJOBA010003661">
    <property type="protein sequence ID" value="CAF3688998.1"/>
    <property type="molecule type" value="Genomic_DNA"/>
</dbReference>
<proteinExistence type="inferred from homology"/>
<dbReference type="InterPro" id="IPR043360">
    <property type="entry name" value="PP2B"/>
</dbReference>
<dbReference type="SUPFAM" id="SSF56300">
    <property type="entry name" value="Metallo-dependent phosphatases"/>
    <property type="match status" value="1"/>
</dbReference>
<dbReference type="OrthoDB" id="5593063at2759"/>
<reference evidence="3" key="1">
    <citation type="submission" date="2021-02" db="EMBL/GenBank/DDBJ databases">
        <authorList>
            <person name="Nowell W R."/>
        </authorList>
    </citation>
    <scope>NUCLEOTIDE SEQUENCE</scope>
</reference>
<evidence type="ECO:0000313" key="7">
    <source>
        <dbReference type="Proteomes" id="UP000663829"/>
    </source>
</evidence>
<dbReference type="EMBL" id="CAJNOQ010000836">
    <property type="protein sequence ID" value="CAF0843576.1"/>
    <property type="molecule type" value="Genomic_DNA"/>
</dbReference>
<name>A0A813VXM0_9BILA</name>